<name>A0ABD2Q9N3_9PLAT</name>
<organism evidence="1 2">
    <name type="scientific">Cichlidogyrus casuarinus</name>
    <dbReference type="NCBI Taxonomy" id="1844966"/>
    <lineage>
        <taxon>Eukaryota</taxon>
        <taxon>Metazoa</taxon>
        <taxon>Spiralia</taxon>
        <taxon>Lophotrochozoa</taxon>
        <taxon>Platyhelminthes</taxon>
        <taxon>Monogenea</taxon>
        <taxon>Monopisthocotylea</taxon>
        <taxon>Dactylogyridea</taxon>
        <taxon>Ancyrocephalidae</taxon>
        <taxon>Cichlidogyrus</taxon>
    </lineage>
</organism>
<keyword evidence="2" id="KW-1185">Reference proteome</keyword>
<reference evidence="1 2" key="1">
    <citation type="submission" date="2024-11" db="EMBL/GenBank/DDBJ databases">
        <title>Adaptive evolution of stress response genes in parasites aligns with host niche diversity.</title>
        <authorList>
            <person name="Hahn C."/>
            <person name="Resl P."/>
        </authorList>
    </citation>
    <scope>NUCLEOTIDE SEQUENCE [LARGE SCALE GENOMIC DNA]</scope>
    <source>
        <strain evidence="1">EGGRZ-B1_66</strain>
        <tissue evidence="1">Body</tissue>
    </source>
</reference>
<comment type="caution">
    <text evidence="1">The sequence shown here is derived from an EMBL/GenBank/DDBJ whole genome shotgun (WGS) entry which is preliminary data.</text>
</comment>
<protein>
    <submittedName>
        <fullName evidence="1">Uncharacterized protein</fullName>
    </submittedName>
</protein>
<dbReference type="EMBL" id="JBJKFK010000569">
    <property type="protein sequence ID" value="KAL3316274.1"/>
    <property type="molecule type" value="Genomic_DNA"/>
</dbReference>
<gene>
    <name evidence="1" type="ORF">Ciccas_005081</name>
</gene>
<accession>A0ABD2Q9N3</accession>
<evidence type="ECO:0000313" key="2">
    <source>
        <dbReference type="Proteomes" id="UP001626550"/>
    </source>
</evidence>
<dbReference type="AlphaFoldDB" id="A0ABD2Q9N3"/>
<sequence>MNNIILNLPILAVESPDHVLQALEKHRETISHFVAHNATWRNRLQTSFLETLQQQSSDWPTAAKLFELVMQVFVALDGKPPKNRLSWLQRMELSSLANPYEIQLDSTRILLQSGELI</sequence>
<evidence type="ECO:0000313" key="1">
    <source>
        <dbReference type="EMBL" id="KAL3316274.1"/>
    </source>
</evidence>
<dbReference type="Proteomes" id="UP001626550">
    <property type="component" value="Unassembled WGS sequence"/>
</dbReference>
<proteinExistence type="predicted"/>